<reference evidence="1 2" key="1">
    <citation type="submission" date="2016-02" db="EMBL/GenBank/DDBJ databases">
        <authorList>
            <person name="Wen L."/>
            <person name="He K."/>
            <person name="Yang H."/>
        </authorList>
    </citation>
    <scope>NUCLEOTIDE SEQUENCE [LARGE SCALE GENOMIC DNA]</scope>
    <source>
        <strain evidence="1 2">CD11_3</strain>
    </source>
</reference>
<evidence type="ECO:0000313" key="1">
    <source>
        <dbReference type="EMBL" id="OAH50486.1"/>
    </source>
</evidence>
<proteinExistence type="predicted"/>
<evidence type="ECO:0000313" key="2">
    <source>
        <dbReference type="Proteomes" id="UP000076998"/>
    </source>
</evidence>
<dbReference type="EMBL" id="LSTV01000002">
    <property type="protein sequence ID" value="OAH50486.1"/>
    <property type="molecule type" value="Genomic_DNA"/>
</dbReference>
<dbReference type="AlphaFoldDB" id="A0A177KBS6"/>
<protein>
    <submittedName>
        <fullName evidence="1">Uncharacterized protein</fullName>
    </submittedName>
</protein>
<organism evidence="1 2">
    <name type="scientific">Microbacterium oleivorans</name>
    <dbReference type="NCBI Taxonomy" id="273677"/>
    <lineage>
        <taxon>Bacteria</taxon>
        <taxon>Bacillati</taxon>
        <taxon>Actinomycetota</taxon>
        <taxon>Actinomycetes</taxon>
        <taxon>Micrococcales</taxon>
        <taxon>Microbacteriaceae</taxon>
        <taxon>Microbacterium</taxon>
    </lineage>
</organism>
<gene>
    <name evidence="1" type="ORF">AYL44_08545</name>
</gene>
<accession>A0A177KBS6</accession>
<sequence>MAAADLPCLPQIWDALLARLGAQPRIRITSDSRGVVVVPCRTPDDVEVVHVINVSPWDTAVALEQDGRPLTDEPFALARRSGTWLVRRPGETRARVAYRAPRA</sequence>
<name>A0A177KBS6_9MICO</name>
<dbReference type="Proteomes" id="UP000076998">
    <property type="component" value="Unassembled WGS sequence"/>
</dbReference>
<dbReference type="RefSeq" id="WP_064002846.1">
    <property type="nucleotide sequence ID" value="NZ_LSTV01000002.1"/>
</dbReference>
<comment type="caution">
    <text evidence="1">The sequence shown here is derived from an EMBL/GenBank/DDBJ whole genome shotgun (WGS) entry which is preliminary data.</text>
</comment>